<evidence type="ECO:0000256" key="2">
    <source>
        <dbReference type="ARBA" id="ARBA00004286"/>
    </source>
</evidence>
<dbReference type="SUPFAM" id="SSF56019">
    <property type="entry name" value="The spindle assembly checkpoint protein mad2"/>
    <property type="match status" value="1"/>
</dbReference>
<dbReference type="GO" id="GO:0005694">
    <property type="term" value="C:chromosome"/>
    <property type="evidence" value="ECO:0007669"/>
    <property type="project" value="UniProtKB-SubCell"/>
</dbReference>
<feature type="domain" description="HORMA" evidence="7">
    <location>
        <begin position="20"/>
        <end position="281"/>
    </location>
</feature>
<feature type="region of interest" description="Disordered" evidence="6">
    <location>
        <begin position="769"/>
        <end position="793"/>
    </location>
</feature>
<dbReference type="SUPFAM" id="SSF57903">
    <property type="entry name" value="FYVE/PHD zinc finger"/>
    <property type="match status" value="1"/>
</dbReference>
<keyword evidence="3" id="KW-0158">Chromosome</keyword>
<dbReference type="InterPro" id="IPR036570">
    <property type="entry name" value="HORMA_dom_sf"/>
</dbReference>
<feature type="compositionally biased region" description="Basic residues" evidence="6">
    <location>
        <begin position="777"/>
        <end position="793"/>
    </location>
</feature>
<feature type="region of interest" description="Disordered" evidence="6">
    <location>
        <begin position="883"/>
        <end position="921"/>
    </location>
</feature>
<evidence type="ECO:0000259" key="7">
    <source>
        <dbReference type="PROSITE" id="PS50815"/>
    </source>
</evidence>
<dbReference type="InterPro" id="IPR011011">
    <property type="entry name" value="Znf_FYVE_PHD"/>
</dbReference>
<dbReference type="PANTHER" id="PTHR48225">
    <property type="entry name" value="HORMA DOMAIN-CONTAINING PROTEIN 1"/>
    <property type="match status" value="1"/>
</dbReference>
<dbReference type="GO" id="GO:0005634">
    <property type="term" value="C:nucleus"/>
    <property type="evidence" value="ECO:0007669"/>
    <property type="project" value="UniProtKB-SubCell"/>
</dbReference>
<dbReference type="Proteomes" id="UP000518752">
    <property type="component" value="Unassembled WGS sequence"/>
</dbReference>
<name>A0A8H5HT61_9AGAR</name>
<dbReference type="AlphaFoldDB" id="A0A8H5HT61"/>
<dbReference type="InterPro" id="IPR051294">
    <property type="entry name" value="HORMA_MeioticProgression"/>
</dbReference>
<dbReference type="GO" id="GO:0051598">
    <property type="term" value="P:meiotic recombination checkpoint signaling"/>
    <property type="evidence" value="ECO:0007669"/>
    <property type="project" value="TreeGrafter"/>
</dbReference>
<feature type="compositionally biased region" description="Polar residues" evidence="6">
    <location>
        <begin position="584"/>
        <end position="596"/>
    </location>
</feature>
<evidence type="ECO:0000256" key="6">
    <source>
        <dbReference type="SAM" id="MobiDB-lite"/>
    </source>
</evidence>
<sequence>MQTQVKRRTEAKSKAAISSAQSLVAIQTLLKAGLGCITYMRDLLPQDNFTDCHLTTNDDSVGLSQSGSTSTASSPPGYATANKPVNGFKIMTMSRGYTDEADRLLNYLEYGIFDALQKQYLKSFIFAIYLDSEDPNNIVEAYTFNFQYHTLPGTDAVVPVMSLGDELQRMSLQGMEKDPVLEAARRGVPPTLKDVKRSVKTLLKTLISSMNHMETLPRRRYATFKLFYTDDTPSEYEPPHFKAGDYQRDKWYFSTRDMDEVPDTWPLGKLDAGWHQVDVKVSSIAVHLPSTSTEHDNKAFTGLVDRSGLAVPPRLSPAQEMAQRAEEIQQQTIDAQNRRIIWAAEDDPNVLDGVNAVGSSAHFNAPDFIRKPIGIKDDDGVIRDLASLGVEDPLGESHYSGTTPQIPRLHEIQNAVATAVDSDFPQTQLVSSSGADGTSEYRREAWNGKGKENHVAALRKTTRQVSDAFSLGDMSEMDTSTPCPTRKSRVGVLPPSSVSPPASPSPTQRMTNRTESIEMAGPEEEKNATGLMKQLALYRDEEDAIEDEEMLDLETQVVDSIVPRVQEIESINSPDRDPIESFGSDRTPSGAANQKDVTVAHPGSSSLESAPAPAKVPKKKFDSDKVECECGIPSDEKTNFQQEDNGCCGCETCGKWYHIWCMGYHSISDSRMPEDFVCFDCRVHADPSWELIKVELYSTLITKFRELATFRRAIKIAERNCPLTAVEFAKVMDGSIWCGHVIGCDNIEGRQLIKRLETEGFIAEETDGETHLQIRSKGTRGRGGKGKAKQTKTRRGLQKQKFVFSLQAIHTQEYEDYFDPTPDVEYRLLGVPQTKSSLKARKAASTVPPPPQVMSPELGGTFPQTQSIRTQSQTQNDMDANFYSIQGQGLKRSADSQGHEGSPGPKKKVKISIARGIDLAE</sequence>
<reference evidence="8 9" key="1">
    <citation type="journal article" date="2020" name="ISME J.">
        <title>Uncovering the hidden diversity of litter-decomposition mechanisms in mushroom-forming fungi.</title>
        <authorList>
            <person name="Floudas D."/>
            <person name="Bentzer J."/>
            <person name="Ahren D."/>
            <person name="Johansson T."/>
            <person name="Persson P."/>
            <person name="Tunlid A."/>
        </authorList>
    </citation>
    <scope>NUCLEOTIDE SEQUENCE [LARGE SCALE GENOMIC DNA]</scope>
    <source>
        <strain evidence="8 9">CBS 406.79</strain>
    </source>
</reference>
<feature type="region of interest" description="Disordered" evidence="6">
    <location>
        <begin position="469"/>
        <end position="511"/>
    </location>
</feature>
<gene>
    <name evidence="8" type="ORF">D9757_005083</name>
</gene>
<organism evidence="8 9">
    <name type="scientific">Collybiopsis confluens</name>
    <dbReference type="NCBI Taxonomy" id="2823264"/>
    <lineage>
        <taxon>Eukaryota</taxon>
        <taxon>Fungi</taxon>
        <taxon>Dikarya</taxon>
        <taxon>Basidiomycota</taxon>
        <taxon>Agaricomycotina</taxon>
        <taxon>Agaricomycetes</taxon>
        <taxon>Agaricomycetidae</taxon>
        <taxon>Agaricales</taxon>
        <taxon>Marasmiineae</taxon>
        <taxon>Omphalotaceae</taxon>
        <taxon>Collybiopsis</taxon>
    </lineage>
</organism>
<accession>A0A8H5HT61</accession>
<keyword evidence="9" id="KW-1185">Reference proteome</keyword>
<evidence type="ECO:0000256" key="4">
    <source>
        <dbReference type="ARBA" id="ARBA00023242"/>
    </source>
</evidence>
<proteinExistence type="predicted"/>
<feature type="region of interest" description="Disordered" evidence="6">
    <location>
        <begin position="566"/>
        <end position="618"/>
    </location>
</feature>
<keyword evidence="5" id="KW-0469">Meiosis</keyword>
<dbReference type="EMBL" id="JAACJN010000025">
    <property type="protein sequence ID" value="KAF5389023.1"/>
    <property type="molecule type" value="Genomic_DNA"/>
</dbReference>
<protein>
    <recommendedName>
        <fullName evidence="7">HORMA domain-containing protein</fullName>
    </recommendedName>
</protein>
<dbReference type="PROSITE" id="PS50815">
    <property type="entry name" value="HORMA"/>
    <property type="match status" value="1"/>
</dbReference>
<dbReference type="PANTHER" id="PTHR48225:SF7">
    <property type="entry name" value="MEIOSIS-SPECIFIC PROTEIN HOP1"/>
    <property type="match status" value="1"/>
</dbReference>
<dbReference type="Pfam" id="PF02301">
    <property type="entry name" value="HORMA"/>
    <property type="match status" value="1"/>
</dbReference>
<evidence type="ECO:0000256" key="3">
    <source>
        <dbReference type="ARBA" id="ARBA00022454"/>
    </source>
</evidence>
<dbReference type="InterPro" id="IPR013083">
    <property type="entry name" value="Znf_RING/FYVE/PHD"/>
</dbReference>
<dbReference type="OrthoDB" id="1928087at2759"/>
<comment type="caution">
    <text evidence="8">The sequence shown here is derived from an EMBL/GenBank/DDBJ whole genome shotgun (WGS) entry which is preliminary data.</text>
</comment>
<evidence type="ECO:0000256" key="5">
    <source>
        <dbReference type="ARBA" id="ARBA00023254"/>
    </source>
</evidence>
<comment type="subcellular location">
    <subcellularLocation>
        <location evidence="2">Chromosome</location>
    </subcellularLocation>
    <subcellularLocation>
        <location evidence="1">Nucleus</location>
    </subcellularLocation>
</comment>
<dbReference type="Gene3D" id="3.30.900.10">
    <property type="entry name" value="HORMA domain"/>
    <property type="match status" value="1"/>
</dbReference>
<dbReference type="Gene3D" id="3.30.40.10">
    <property type="entry name" value="Zinc/RING finger domain, C3HC4 (zinc finger)"/>
    <property type="match status" value="1"/>
</dbReference>
<dbReference type="InterPro" id="IPR003511">
    <property type="entry name" value="HORMA_dom"/>
</dbReference>
<keyword evidence="4" id="KW-0539">Nucleus</keyword>
<feature type="region of interest" description="Disordered" evidence="6">
    <location>
        <begin position="837"/>
        <end position="857"/>
    </location>
</feature>
<dbReference type="GO" id="GO:0007130">
    <property type="term" value="P:synaptonemal complex assembly"/>
    <property type="evidence" value="ECO:0007669"/>
    <property type="project" value="TreeGrafter"/>
</dbReference>
<evidence type="ECO:0000313" key="9">
    <source>
        <dbReference type="Proteomes" id="UP000518752"/>
    </source>
</evidence>
<evidence type="ECO:0000313" key="8">
    <source>
        <dbReference type="EMBL" id="KAF5389023.1"/>
    </source>
</evidence>
<evidence type="ECO:0000256" key="1">
    <source>
        <dbReference type="ARBA" id="ARBA00004123"/>
    </source>
</evidence>